<evidence type="ECO:0000313" key="3">
    <source>
        <dbReference type="Proteomes" id="UP000886523"/>
    </source>
</evidence>
<feature type="transmembrane region" description="Helical" evidence="1">
    <location>
        <begin position="55"/>
        <end position="77"/>
    </location>
</feature>
<name>A0A9P6DXT9_9AGAM</name>
<dbReference type="Proteomes" id="UP000886523">
    <property type="component" value="Unassembled WGS sequence"/>
</dbReference>
<sequence length="124" mass="14146">MFSTVFRPINRPIINWFGLGVLEGIIVLSSCLWLPAFWFSECLKGFRVFRDSCSLYCCDFFALCTLCLSLVKCGYLVRCVQRVLSPKLDFSFRGCTVHRSLISFIPHPNNCLLSLTLPPIATQR</sequence>
<protein>
    <submittedName>
        <fullName evidence="2">Uncharacterized protein</fullName>
    </submittedName>
</protein>
<proteinExistence type="predicted"/>
<gene>
    <name evidence="2" type="ORF">BS47DRAFT_889802</name>
</gene>
<keyword evidence="3" id="KW-1185">Reference proteome</keyword>
<reference evidence="2" key="1">
    <citation type="journal article" date="2020" name="Nat. Commun.">
        <title>Large-scale genome sequencing of mycorrhizal fungi provides insights into the early evolution of symbiotic traits.</title>
        <authorList>
            <person name="Miyauchi S."/>
            <person name="Kiss E."/>
            <person name="Kuo A."/>
            <person name="Drula E."/>
            <person name="Kohler A."/>
            <person name="Sanchez-Garcia M."/>
            <person name="Morin E."/>
            <person name="Andreopoulos B."/>
            <person name="Barry K.W."/>
            <person name="Bonito G."/>
            <person name="Buee M."/>
            <person name="Carver A."/>
            <person name="Chen C."/>
            <person name="Cichocki N."/>
            <person name="Clum A."/>
            <person name="Culley D."/>
            <person name="Crous P.W."/>
            <person name="Fauchery L."/>
            <person name="Girlanda M."/>
            <person name="Hayes R.D."/>
            <person name="Keri Z."/>
            <person name="LaButti K."/>
            <person name="Lipzen A."/>
            <person name="Lombard V."/>
            <person name="Magnuson J."/>
            <person name="Maillard F."/>
            <person name="Murat C."/>
            <person name="Nolan M."/>
            <person name="Ohm R.A."/>
            <person name="Pangilinan J."/>
            <person name="Pereira M.F."/>
            <person name="Perotto S."/>
            <person name="Peter M."/>
            <person name="Pfister S."/>
            <person name="Riley R."/>
            <person name="Sitrit Y."/>
            <person name="Stielow J.B."/>
            <person name="Szollosi G."/>
            <person name="Zifcakova L."/>
            <person name="Stursova M."/>
            <person name="Spatafora J.W."/>
            <person name="Tedersoo L."/>
            <person name="Vaario L.M."/>
            <person name="Yamada A."/>
            <person name="Yan M."/>
            <person name="Wang P."/>
            <person name="Xu J."/>
            <person name="Bruns T."/>
            <person name="Baldrian P."/>
            <person name="Vilgalys R."/>
            <person name="Dunand C."/>
            <person name="Henrissat B."/>
            <person name="Grigoriev I.V."/>
            <person name="Hibbett D."/>
            <person name="Nagy L.G."/>
            <person name="Martin F.M."/>
        </authorList>
    </citation>
    <scope>NUCLEOTIDE SEQUENCE</scope>
    <source>
        <strain evidence="2">UP504</strain>
    </source>
</reference>
<evidence type="ECO:0000313" key="2">
    <source>
        <dbReference type="EMBL" id="KAF9514210.1"/>
    </source>
</evidence>
<organism evidence="2 3">
    <name type="scientific">Hydnum rufescens UP504</name>
    <dbReference type="NCBI Taxonomy" id="1448309"/>
    <lineage>
        <taxon>Eukaryota</taxon>
        <taxon>Fungi</taxon>
        <taxon>Dikarya</taxon>
        <taxon>Basidiomycota</taxon>
        <taxon>Agaricomycotina</taxon>
        <taxon>Agaricomycetes</taxon>
        <taxon>Cantharellales</taxon>
        <taxon>Hydnaceae</taxon>
        <taxon>Hydnum</taxon>
    </lineage>
</organism>
<keyword evidence="1" id="KW-0812">Transmembrane</keyword>
<feature type="transmembrane region" description="Helical" evidence="1">
    <location>
        <begin position="13"/>
        <end position="34"/>
    </location>
</feature>
<accession>A0A9P6DXT9</accession>
<dbReference type="AlphaFoldDB" id="A0A9P6DXT9"/>
<evidence type="ECO:0000256" key="1">
    <source>
        <dbReference type="SAM" id="Phobius"/>
    </source>
</evidence>
<keyword evidence="1" id="KW-1133">Transmembrane helix</keyword>
<keyword evidence="1" id="KW-0472">Membrane</keyword>
<dbReference type="EMBL" id="MU128963">
    <property type="protein sequence ID" value="KAF9514210.1"/>
    <property type="molecule type" value="Genomic_DNA"/>
</dbReference>
<comment type="caution">
    <text evidence="2">The sequence shown here is derived from an EMBL/GenBank/DDBJ whole genome shotgun (WGS) entry which is preliminary data.</text>
</comment>